<evidence type="ECO:0000313" key="8">
    <source>
        <dbReference type="Proteomes" id="UP000197596"/>
    </source>
</evidence>
<comment type="caution">
    <text evidence="7">The sequence shown here is derived from an EMBL/GenBank/DDBJ whole genome shotgun (WGS) entry which is preliminary data.</text>
</comment>
<keyword evidence="2" id="KW-0276">Fatty acid metabolism</keyword>
<dbReference type="InterPro" id="IPR014748">
    <property type="entry name" value="Enoyl-CoA_hydra_C"/>
</dbReference>
<dbReference type="NCBIfam" id="NF006008">
    <property type="entry name" value="PRK08139.1"/>
    <property type="match status" value="1"/>
</dbReference>
<dbReference type="SUPFAM" id="SSF52096">
    <property type="entry name" value="ClpP/crotonase"/>
    <property type="match status" value="1"/>
</dbReference>
<dbReference type="RefSeq" id="WP_088752092.1">
    <property type="nucleotide sequence ID" value="NZ_NJGU01000010.1"/>
</dbReference>
<dbReference type="InterPro" id="IPR029045">
    <property type="entry name" value="ClpP/crotonase-like_dom_sf"/>
</dbReference>
<evidence type="ECO:0000256" key="6">
    <source>
        <dbReference type="ARBA" id="ARBA00040545"/>
    </source>
</evidence>
<dbReference type="InterPro" id="IPR001753">
    <property type="entry name" value="Enoyl-CoA_hydra/iso"/>
</dbReference>
<proteinExistence type="inferred from homology"/>
<dbReference type="Pfam" id="PF00378">
    <property type="entry name" value="ECH_1"/>
    <property type="match status" value="1"/>
</dbReference>
<dbReference type="Gene3D" id="3.90.226.10">
    <property type="entry name" value="2-enoyl-CoA Hydratase, Chain A, domain 1"/>
    <property type="match status" value="1"/>
</dbReference>
<gene>
    <name evidence="7" type="ORF">CEJ42_18625</name>
</gene>
<comment type="function">
    <text evidence="5">May play a role in fatty acid biosynthesis and insulin sensitivity.</text>
</comment>
<dbReference type="Gene3D" id="1.10.12.10">
    <property type="entry name" value="Lyase 2-enoyl-coa Hydratase, Chain A, domain 2"/>
    <property type="match status" value="1"/>
</dbReference>
<dbReference type="GO" id="GO:0016836">
    <property type="term" value="F:hydro-lyase activity"/>
    <property type="evidence" value="ECO:0007669"/>
    <property type="project" value="TreeGrafter"/>
</dbReference>
<evidence type="ECO:0000256" key="3">
    <source>
        <dbReference type="ARBA" id="ARBA00022946"/>
    </source>
</evidence>
<dbReference type="AlphaFoldDB" id="A0A246WPS5"/>
<dbReference type="CDD" id="cd06558">
    <property type="entry name" value="crotonase-like"/>
    <property type="match status" value="1"/>
</dbReference>
<sequence length="266" mass="28862">MTLRDETSQAILLRDDRQGVTTLTLNRPQQFNALSEAMLEALQMQLDLLAKDDSVRCVVLAASGRAFCAGHDLREMRATPQIGYYQDLFRRCSRVMQSLQALPVPVIARVHGIATAAGCQLVGSCDLAVASHAARFAVSGINVGLFCATPSVALTRNVPLKRAFEMLVTGKFIDAQTASDWGLVNQAVEEDELDVAVAALAAQIVAKSPAAIRHGKAMVYRQKQMGLADAYEYAADVMARNIMEDDAMEGISAFLEKRPPKWAPPV</sequence>
<evidence type="ECO:0000313" key="7">
    <source>
        <dbReference type="EMBL" id="OWY27577.1"/>
    </source>
</evidence>
<reference evidence="7 8" key="1">
    <citation type="submission" date="2017-06" db="EMBL/GenBank/DDBJ databases">
        <title>Herbaspirillum phytohormonus sp. nov., isolated from the root nodule of Robinia pseudoacacia in lead-zinc mine.</title>
        <authorList>
            <person name="Fan M."/>
            <person name="Lin Y."/>
        </authorList>
    </citation>
    <scope>NUCLEOTIDE SEQUENCE [LARGE SCALE GENOMIC DNA]</scope>
    <source>
        <strain evidence="7 8">HZ10</strain>
    </source>
</reference>
<dbReference type="PANTHER" id="PTHR43602">
    <property type="match status" value="1"/>
</dbReference>
<dbReference type="GO" id="GO:0006631">
    <property type="term" value="P:fatty acid metabolic process"/>
    <property type="evidence" value="ECO:0007669"/>
    <property type="project" value="UniProtKB-KW"/>
</dbReference>
<keyword evidence="3" id="KW-0809">Transit peptide</keyword>
<dbReference type="EMBL" id="NJGU01000010">
    <property type="protein sequence ID" value="OWY27577.1"/>
    <property type="molecule type" value="Genomic_DNA"/>
</dbReference>
<evidence type="ECO:0000256" key="2">
    <source>
        <dbReference type="ARBA" id="ARBA00022832"/>
    </source>
</evidence>
<protein>
    <recommendedName>
        <fullName evidence="6">Enoyl-CoA hydratase domain-containing protein 3, mitochondrial</fullName>
    </recommendedName>
</protein>
<evidence type="ECO:0000256" key="5">
    <source>
        <dbReference type="ARBA" id="ARBA00037410"/>
    </source>
</evidence>
<organism evidence="7 8">
    <name type="scientific">Herbaspirillum robiniae</name>
    <dbReference type="NCBI Taxonomy" id="2014887"/>
    <lineage>
        <taxon>Bacteria</taxon>
        <taxon>Pseudomonadati</taxon>
        <taxon>Pseudomonadota</taxon>
        <taxon>Betaproteobacteria</taxon>
        <taxon>Burkholderiales</taxon>
        <taxon>Oxalobacteraceae</taxon>
        <taxon>Herbaspirillum</taxon>
    </lineage>
</organism>
<evidence type="ECO:0000256" key="1">
    <source>
        <dbReference type="ARBA" id="ARBA00005254"/>
    </source>
</evidence>
<dbReference type="InterPro" id="IPR052377">
    <property type="entry name" value="Mitochondrial_ECH-domain"/>
</dbReference>
<dbReference type="Proteomes" id="UP000197596">
    <property type="component" value="Unassembled WGS sequence"/>
</dbReference>
<keyword evidence="4" id="KW-0443">Lipid metabolism</keyword>
<comment type="similarity">
    <text evidence="1">Belongs to the enoyl-CoA hydratase/isomerase family.</text>
</comment>
<dbReference type="PANTHER" id="PTHR43602:SF1">
    <property type="entry name" value="ENOYL-COA HYDRATASE DOMAIN-CONTAINING PROTEIN 3, MITOCHONDRIAL"/>
    <property type="match status" value="1"/>
</dbReference>
<accession>A0A246WPS5</accession>
<evidence type="ECO:0000256" key="4">
    <source>
        <dbReference type="ARBA" id="ARBA00023098"/>
    </source>
</evidence>
<name>A0A246WPS5_9BURK</name>